<dbReference type="PANTHER" id="PTHR30574:SF1">
    <property type="entry name" value="SULPHUR TRANSPORT DOMAIN-CONTAINING PROTEIN"/>
    <property type="match status" value="1"/>
</dbReference>
<feature type="transmembrane region" description="Helical" evidence="8">
    <location>
        <begin position="456"/>
        <end position="480"/>
    </location>
</feature>
<keyword evidence="6 8" id="KW-1133">Transmembrane helix</keyword>
<sequence>MSEKAHDPFERWLLLRIFSILQFDDFAAGRLGVFNVLSRAGSLQPGRELEERGDNHGAAKGVGVPNLNADESLALGQDGAVERSSVNPLAAHLGENLRDSDSEASDLESQVQTRQGDSLRRWLIVGITTSIMGLIFGFAFAKSRVYEPHVIRAQFLFEKWIMLKMFLAAAGTSAAVFAVAAIVAPAKFEAARLDWDSSRCGRGPRSAALGGMILGSGMAIAGACPGMVLPQVGAGVTNSGFTLLGGIIGAFAYGLLEPLMAPLLRRYSGPSGKFAYVDEYVPLSFSQCSALLALGCGLVVFLLEYLVPWQSELSLPLEDDCSLQTFFKCYAWPPSVGGALIGSLQIPVFAVVGTFLGSSTSYQTTCSSWVLLLSDSISRYFTYAKRFARPTVDTHWQLFYVCMAILGAFLTEYASGLLGKVPGVPIGYGFCGGFLMVWGSRMGAGCTSGHGLSGMAVMMLHSFLAVPFMFGAGIAVAFIARAVDPSFYPGPAIQL</sequence>
<feature type="transmembrane region" description="Helical" evidence="8">
    <location>
        <begin position="426"/>
        <end position="444"/>
    </location>
</feature>
<dbReference type="OrthoDB" id="10254418at2759"/>
<reference evidence="9 10" key="1">
    <citation type="submission" date="2017-12" db="EMBL/GenBank/DDBJ databases">
        <title>Sequencing, de novo assembly and annotation of complete genome of a new Thraustochytrid species, strain FCC1311.</title>
        <authorList>
            <person name="Sedici K."/>
            <person name="Godart F."/>
            <person name="Aiese Cigliano R."/>
            <person name="Sanseverino W."/>
            <person name="Barakat M."/>
            <person name="Ortet P."/>
            <person name="Marechal E."/>
            <person name="Cagnac O."/>
            <person name="Amato A."/>
        </authorList>
    </citation>
    <scope>NUCLEOTIDE SEQUENCE [LARGE SCALE GENOMIC DNA]</scope>
</reference>
<keyword evidence="3" id="KW-1003">Cell membrane</keyword>
<dbReference type="Pfam" id="PF04143">
    <property type="entry name" value="Sulf_transp"/>
    <property type="match status" value="1"/>
</dbReference>
<organism evidence="9 10">
    <name type="scientific">Hondaea fermentalgiana</name>
    <dbReference type="NCBI Taxonomy" id="2315210"/>
    <lineage>
        <taxon>Eukaryota</taxon>
        <taxon>Sar</taxon>
        <taxon>Stramenopiles</taxon>
        <taxon>Bigyra</taxon>
        <taxon>Labyrinthulomycetes</taxon>
        <taxon>Thraustochytrida</taxon>
        <taxon>Thraustochytriidae</taxon>
        <taxon>Hondaea</taxon>
    </lineage>
</organism>
<dbReference type="InterPro" id="IPR007272">
    <property type="entry name" value="Sulf_transp_TsuA/YedE"/>
</dbReference>
<dbReference type="Proteomes" id="UP000241890">
    <property type="component" value="Unassembled WGS sequence"/>
</dbReference>
<dbReference type="InParanoid" id="A0A2R5GPS3"/>
<evidence type="ECO:0000256" key="2">
    <source>
        <dbReference type="ARBA" id="ARBA00022448"/>
    </source>
</evidence>
<evidence type="ECO:0000256" key="7">
    <source>
        <dbReference type="ARBA" id="ARBA00023136"/>
    </source>
</evidence>
<keyword evidence="5 8" id="KW-0812">Transmembrane</keyword>
<evidence type="ECO:0000256" key="6">
    <source>
        <dbReference type="ARBA" id="ARBA00022989"/>
    </source>
</evidence>
<feature type="transmembrane region" description="Helical" evidence="8">
    <location>
        <begin position="285"/>
        <end position="307"/>
    </location>
</feature>
<dbReference type="PANTHER" id="PTHR30574">
    <property type="entry name" value="INNER MEMBRANE PROTEIN YEDE"/>
    <property type="match status" value="1"/>
</dbReference>
<keyword evidence="10" id="KW-1185">Reference proteome</keyword>
<evidence type="ECO:0000256" key="3">
    <source>
        <dbReference type="ARBA" id="ARBA00022475"/>
    </source>
</evidence>
<dbReference type="GO" id="GO:0005886">
    <property type="term" value="C:plasma membrane"/>
    <property type="evidence" value="ECO:0007669"/>
    <property type="project" value="UniProtKB-SubCell"/>
</dbReference>
<comment type="caution">
    <text evidence="9">The sequence shown here is derived from an EMBL/GenBank/DDBJ whole genome shotgun (WGS) entry which is preliminary data.</text>
</comment>
<feature type="transmembrane region" description="Helical" evidence="8">
    <location>
        <begin position="161"/>
        <end position="186"/>
    </location>
</feature>
<evidence type="ECO:0000256" key="5">
    <source>
        <dbReference type="ARBA" id="ARBA00022692"/>
    </source>
</evidence>
<keyword evidence="2" id="KW-0813">Transport</keyword>
<comment type="subcellular location">
    <subcellularLocation>
        <location evidence="1">Cell inner membrane</location>
        <topology evidence="1">Multi-pass membrane protein</topology>
    </subcellularLocation>
</comment>
<evidence type="ECO:0000256" key="8">
    <source>
        <dbReference type="SAM" id="Phobius"/>
    </source>
</evidence>
<keyword evidence="4" id="KW-0997">Cell inner membrane</keyword>
<gene>
    <name evidence="9" type="ORF">FCC1311_068432</name>
</gene>
<feature type="transmembrane region" description="Helical" evidence="8">
    <location>
        <begin position="122"/>
        <end position="141"/>
    </location>
</feature>
<name>A0A2R5GPS3_9STRA</name>
<evidence type="ECO:0000256" key="4">
    <source>
        <dbReference type="ARBA" id="ARBA00022519"/>
    </source>
</evidence>
<feature type="transmembrane region" description="Helical" evidence="8">
    <location>
        <begin position="207"/>
        <end position="229"/>
    </location>
</feature>
<feature type="transmembrane region" description="Helical" evidence="8">
    <location>
        <begin position="394"/>
        <end position="414"/>
    </location>
</feature>
<keyword evidence="7 8" id="KW-0472">Membrane</keyword>
<evidence type="ECO:0000313" key="10">
    <source>
        <dbReference type="Proteomes" id="UP000241890"/>
    </source>
</evidence>
<feature type="transmembrane region" description="Helical" evidence="8">
    <location>
        <begin position="241"/>
        <end position="264"/>
    </location>
</feature>
<evidence type="ECO:0000313" key="9">
    <source>
        <dbReference type="EMBL" id="GBG30623.1"/>
    </source>
</evidence>
<dbReference type="EMBL" id="BEYU01000079">
    <property type="protein sequence ID" value="GBG30623.1"/>
    <property type="molecule type" value="Genomic_DNA"/>
</dbReference>
<proteinExistence type="predicted"/>
<dbReference type="AlphaFoldDB" id="A0A2R5GPS3"/>
<accession>A0A2R5GPS3</accession>
<protein>
    <submittedName>
        <fullName evidence="9">Uncharacterized protein</fullName>
    </submittedName>
</protein>
<evidence type="ECO:0000256" key="1">
    <source>
        <dbReference type="ARBA" id="ARBA00004429"/>
    </source>
</evidence>